<proteinExistence type="inferred from homology"/>
<dbReference type="InterPro" id="IPR031107">
    <property type="entry name" value="Small_HSP"/>
</dbReference>
<organism evidence="4">
    <name type="scientific">candidate division WOR-3 bacterium</name>
    <dbReference type="NCBI Taxonomy" id="2052148"/>
    <lineage>
        <taxon>Bacteria</taxon>
        <taxon>Bacteria division WOR-3</taxon>
    </lineage>
</organism>
<protein>
    <submittedName>
        <fullName evidence="4">Hsp20/alpha crystallin family protein</fullName>
    </submittedName>
</protein>
<gene>
    <name evidence="4" type="ORF">ENH14_02920</name>
</gene>
<dbReference type="InterPro" id="IPR002068">
    <property type="entry name" value="A-crystallin/Hsp20_dom"/>
</dbReference>
<accession>A0A7V0LV58</accession>
<dbReference type="CDD" id="cd06464">
    <property type="entry name" value="ACD_sHsps-like"/>
    <property type="match status" value="1"/>
</dbReference>
<reference evidence="4" key="1">
    <citation type="journal article" date="2020" name="mSystems">
        <title>Genome- and Community-Level Interaction Insights into Carbon Utilization and Element Cycling Functions of Hydrothermarchaeota in Hydrothermal Sediment.</title>
        <authorList>
            <person name="Zhou Z."/>
            <person name="Liu Y."/>
            <person name="Xu W."/>
            <person name="Pan J."/>
            <person name="Luo Z.H."/>
            <person name="Li M."/>
        </authorList>
    </citation>
    <scope>NUCLEOTIDE SEQUENCE [LARGE SCALE GENOMIC DNA]</scope>
    <source>
        <strain evidence="4">HyVt-28</strain>
    </source>
</reference>
<name>A0A7V0LV58_UNCW3</name>
<dbReference type="PANTHER" id="PTHR11527">
    <property type="entry name" value="HEAT-SHOCK PROTEIN 20 FAMILY MEMBER"/>
    <property type="match status" value="1"/>
</dbReference>
<evidence type="ECO:0000313" key="4">
    <source>
        <dbReference type="EMBL" id="HDL60390.1"/>
    </source>
</evidence>
<comment type="caution">
    <text evidence="4">The sequence shown here is derived from an EMBL/GenBank/DDBJ whole genome shotgun (WGS) entry which is preliminary data.</text>
</comment>
<evidence type="ECO:0000256" key="1">
    <source>
        <dbReference type="PROSITE-ProRule" id="PRU00285"/>
    </source>
</evidence>
<dbReference type="PROSITE" id="PS01031">
    <property type="entry name" value="SHSP"/>
    <property type="match status" value="1"/>
</dbReference>
<dbReference type="Proteomes" id="UP000886381">
    <property type="component" value="Unassembled WGS sequence"/>
</dbReference>
<dbReference type="Pfam" id="PF00011">
    <property type="entry name" value="HSP20"/>
    <property type="match status" value="1"/>
</dbReference>
<evidence type="ECO:0000259" key="3">
    <source>
        <dbReference type="PROSITE" id="PS01031"/>
    </source>
</evidence>
<feature type="domain" description="SHSP" evidence="3">
    <location>
        <begin position="22"/>
        <end position="133"/>
    </location>
</feature>
<evidence type="ECO:0000256" key="2">
    <source>
        <dbReference type="RuleBase" id="RU003616"/>
    </source>
</evidence>
<comment type="similarity">
    <text evidence="1 2">Belongs to the small heat shock protein (HSP20) family.</text>
</comment>
<dbReference type="Gene3D" id="2.60.40.790">
    <property type="match status" value="1"/>
</dbReference>
<sequence length="133" mass="15542">MLDDFWKDLEEGWAWGGLSIRRSRGTYYPPVNIYEADDKYIVLIELPGINPDLIKLEYESGHLKIRGKRIDPVCDENTKYHALEIHFGEFERIIKFGGDIEPDGIRTVYSNGFLRVELPKKKKKVITLEIEEE</sequence>
<dbReference type="SUPFAM" id="SSF49764">
    <property type="entry name" value="HSP20-like chaperones"/>
    <property type="match status" value="1"/>
</dbReference>
<dbReference type="InterPro" id="IPR008978">
    <property type="entry name" value="HSP20-like_chaperone"/>
</dbReference>
<dbReference type="AlphaFoldDB" id="A0A7V0LV58"/>
<dbReference type="EMBL" id="DRDR01000126">
    <property type="protein sequence ID" value="HDL60390.1"/>
    <property type="molecule type" value="Genomic_DNA"/>
</dbReference>